<dbReference type="AlphaFoldDB" id="X0WUK9"/>
<dbReference type="EMBL" id="BARS01031205">
    <property type="protein sequence ID" value="GAG28163.1"/>
    <property type="molecule type" value="Genomic_DNA"/>
</dbReference>
<name>X0WUK9_9ZZZZ</name>
<accession>X0WUK9</accession>
<sequence>FPLGQAGADLRNVVPIEIRDNDLYFGTSMNDDTTEENGIYIKMDITAGSFSYETEPCQTSSAKHSIFGDVSARWFLRGAADETAYATSSDWEWGSKFNTYENYVDVDTFGSNIVFHIFKSTGAVNGSANEDLIQYLGTPKTPFLSMDNDSTSALIRGTQLRYYMAYKMYSTKTTHLSAPTEAIEIPQINVGQTFTTPGFAGDDKLDAIAHGYDNGDVVWVSSDDTLPTTLVAATDYYVINKAADDFEVSLTAGGSAVSITSA</sequence>
<gene>
    <name evidence="1" type="ORF">S01H1_48587</name>
</gene>
<comment type="caution">
    <text evidence="1">The sequence shown here is derived from an EMBL/GenBank/DDBJ whole genome shotgun (WGS) entry which is preliminary data.</text>
</comment>
<organism evidence="1">
    <name type="scientific">marine sediment metagenome</name>
    <dbReference type="NCBI Taxonomy" id="412755"/>
    <lineage>
        <taxon>unclassified sequences</taxon>
        <taxon>metagenomes</taxon>
        <taxon>ecological metagenomes</taxon>
    </lineage>
</organism>
<evidence type="ECO:0000313" key="1">
    <source>
        <dbReference type="EMBL" id="GAG28163.1"/>
    </source>
</evidence>
<protein>
    <submittedName>
        <fullName evidence="1">Uncharacterized protein</fullName>
    </submittedName>
</protein>
<reference evidence="1" key="1">
    <citation type="journal article" date="2014" name="Front. Microbiol.">
        <title>High frequency of phylogenetically diverse reductive dehalogenase-homologous genes in deep subseafloor sedimentary metagenomes.</title>
        <authorList>
            <person name="Kawai M."/>
            <person name="Futagami T."/>
            <person name="Toyoda A."/>
            <person name="Takaki Y."/>
            <person name="Nishi S."/>
            <person name="Hori S."/>
            <person name="Arai W."/>
            <person name="Tsubouchi T."/>
            <person name="Morono Y."/>
            <person name="Uchiyama I."/>
            <person name="Ito T."/>
            <person name="Fujiyama A."/>
            <person name="Inagaki F."/>
            <person name="Takami H."/>
        </authorList>
    </citation>
    <scope>NUCLEOTIDE SEQUENCE</scope>
    <source>
        <strain evidence="1">Expedition CK06-06</strain>
    </source>
</reference>
<proteinExistence type="predicted"/>
<feature type="non-terminal residue" evidence="1">
    <location>
        <position position="1"/>
    </location>
</feature>
<feature type="non-terminal residue" evidence="1">
    <location>
        <position position="262"/>
    </location>
</feature>